<sequence>MADLESDLFAISLSDDDHDPEAGASATATATATDPTTHSAAPPVDRTGQTEEEFQAVRRGYRVKVENGDIWKTIKLPLAPKPKKHETQELLHAVEELYFFRRFEEGAAFARRALGEAEQEEEAKREATLDADTRRLLKHYESRCRERSAAAATAAC</sequence>
<name>A0ABR1Q559_9PEZI</name>
<comment type="caution">
    <text evidence="2">The sequence shown here is derived from an EMBL/GenBank/DDBJ whole genome shotgun (WGS) entry which is preliminary data.</text>
</comment>
<keyword evidence="3" id="KW-1185">Reference proteome</keyword>
<evidence type="ECO:0000256" key="1">
    <source>
        <dbReference type="SAM" id="MobiDB-lite"/>
    </source>
</evidence>
<dbReference type="Proteomes" id="UP001391051">
    <property type="component" value="Unassembled WGS sequence"/>
</dbReference>
<feature type="region of interest" description="Disordered" evidence="1">
    <location>
        <begin position="1"/>
        <end position="53"/>
    </location>
</feature>
<dbReference type="RefSeq" id="XP_066697154.1">
    <property type="nucleotide sequence ID" value="XM_066847663.1"/>
</dbReference>
<proteinExistence type="predicted"/>
<reference evidence="2 3" key="1">
    <citation type="submission" date="2023-01" db="EMBL/GenBank/DDBJ databases">
        <title>Analysis of 21 Apiospora genomes using comparative genomics revels a genus with tremendous synthesis potential of carbohydrate active enzymes and secondary metabolites.</title>
        <authorList>
            <person name="Sorensen T."/>
        </authorList>
    </citation>
    <scope>NUCLEOTIDE SEQUENCE [LARGE SCALE GENOMIC DNA]</scope>
    <source>
        <strain evidence="2 3">CBS 24483</strain>
    </source>
</reference>
<gene>
    <name evidence="2" type="ORF">PG986_011441</name>
</gene>
<organism evidence="2 3">
    <name type="scientific">Apiospora aurea</name>
    <dbReference type="NCBI Taxonomy" id="335848"/>
    <lineage>
        <taxon>Eukaryota</taxon>
        <taxon>Fungi</taxon>
        <taxon>Dikarya</taxon>
        <taxon>Ascomycota</taxon>
        <taxon>Pezizomycotina</taxon>
        <taxon>Sordariomycetes</taxon>
        <taxon>Xylariomycetidae</taxon>
        <taxon>Amphisphaeriales</taxon>
        <taxon>Apiosporaceae</taxon>
        <taxon>Apiospora</taxon>
    </lineage>
</organism>
<protein>
    <submittedName>
        <fullName evidence="2">Uncharacterized protein</fullName>
    </submittedName>
</protein>
<evidence type="ECO:0000313" key="3">
    <source>
        <dbReference type="Proteomes" id="UP001391051"/>
    </source>
</evidence>
<dbReference type="EMBL" id="JAQQWE010000007">
    <property type="protein sequence ID" value="KAK7947120.1"/>
    <property type="molecule type" value="Genomic_DNA"/>
</dbReference>
<feature type="compositionally biased region" description="Low complexity" evidence="1">
    <location>
        <begin position="22"/>
        <end position="43"/>
    </location>
</feature>
<accession>A0ABR1Q559</accession>
<evidence type="ECO:0000313" key="2">
    <source>
        <dbReference type="EMBL" id="KAK7947120.1"/>
    </source>
</evidence>
<dbReference type="GeneID" id="92080725"/>